<evidence type="ECO:0000313" key="4">
    <source>
        <dbReference type="Proteomes" id="UP000501676"/>
    </source>
</evidence>
<dbReference type="SUPFAM" id="SSF56300">
    <property type="entry name" value="Metallo-dependent phosphatases"/>
    <property type="match status" value="1"/>
</dbReference>
<sequence>MKFLHIADVHLDSPFLGLSFLPSELFGQIKNAIQLSFEKAVNFAIDHDVDLVLLAGDTFDSIHPTPQSKIFFANQIKRLVDRQIQVVMVLGNHDYSQIDDLLLNESPYFKIIGSNEQIEQVDFMTKSQYKYRVVGFSYQHNHITEDIIAKYPPKSTSIYTIGLAHAGMKQSSVDQNNYAPFTLNEVKDLNYDYFALGHIHLRQVLSQEPWIVYSGNLQGRHVNEKDAKGFYFGQVDEQSQNTQLQFIDVSPIVWQTVDLTLDEPFKSTTKLCTKIQNLLADNNLRPTLFTLNIIGAELLSDAQLDMLNDKSMYEELSNNLQYHSLLVKVYYRHRDFIALNATDRALFAKAAEEILTANHTCELASSLMKKSNIVTNNLQKEEYLSDIYELARVRLEQKLRGNNDEIN</sequence>
<dbReference type="InterPro" id="IPR029052">
    <property type="entry name" value="Metallo-depent_PP-like"/>
</dbReference>
<keyword evidence="3" id="KW-0269">Exonuclease</keyword>
<keyword evidence="1" id="KW-0378">Hydrolase</keyword>
<dbReference type="Proteomes" id="UP000501676">
    <property type="component" value="Chromosome"/>
</dbReference>
<dbReference type="PANTHER" id="PTHR30337:SF7">
    <property type="entry name" value="PHOSPHOESTERASE"/>
    <property type="match status" value="1"/>
</dbReference>
<dbReference type="InterPro" id="IPR014576">
    <property type="entry name" value="Pesterase_YhaO"/>
</dbReference>
<protein>
    <submittedName>
        <fullName evidence="3">DNA repair exonuclease</fullName>
    </submittedName>
</protein>
<gene>
    <name evidence="3" type="ORF">G6Z83_01210</name>
</gene>
<dbReference type="InterPro" id="IPR041796">
    <property type="entry name" value="Mre11_N"/>
</dbReference>
<dbReference type="InterPro" id="IPR050535">
    <property type="entry name" value="DNA_Repair-Maintenance_Comp"/>
</dbReference>
<dbReference type="RefSeq" id="WP_164823877.1">
    <property type="nucleotide sequence ID" value="NZ_CP049228.1"/>
</dbReference>
<dbReference type="Pfam" id="PF00149">
    <property type="entry name" value="Metallophos"/>
    <property type="match status" value="1"/>
</dbReference>
<evidence type="ECO:0000259" key="2">
    <source>
        <dbReference type="Pfam" id="PF00149"/>
    </source>
</evidence>
<dbReference type="EMBL" id="CP049228">
    <property type="protein sequence ID" value="QIH23388.1"/>
    <property type="molecule type" value="Genomic_DNA"/>
</dbReference>
<dbReference type="CDD" id="cd00840">
    <property type="entry name" value="MPP_Mre11_N"/>
    <property type="match status" value="1"/>
</dbReference>
<dbReference type="GO" id="GO:0004527">
    <property type="term" value="F:exonuclease activity"/>
    <property type="evidence" value="ECO:0007669"/>
    <property type="project" value="UniProtKB-KW"/>
</dbReference>
<dbReference type="PANTHER" id="PTHR30337">
    <property type="entry name" value="COMPONENT OF ATP-DEPENDENT DSDNA EXONUCLEASE"/>
    <property type="match status" value="1"/>
</dbReference>
<dbReference type="AlphaFoldDB" id="A0A6G7B7J5"/>
<dbReference type="PIRSF" id="PIRSF033091">
    <property type="entry name" value="Pesterase_YhaO"/>
    <property type="match status" value="1"/>
</dbReference>
<dbReference type="InterPro" id="IPR004843">
    <property type="entry name" value="Calcineurin-like_PHP"/>
</dbReference>
<evidence type="ECO:0000313" key="3">
    <source>
        <dbReference type="EMBL" id="QIH23388.1"/>
    </source>
</evidence>
<evidence type="ECO:0000256" key="1">
    <source>
        <dbReference type="ARBA" id="ARBA00022801"/>
    </source>
</evidence>
<name>A0A6G7B7J5_9LACO</name>
<feature type="domain" description="Calcineurin-like phosphoesterase" evidence="2">
    <location>
        <begin position="1"/>
        <end position="200"/>
    </location>
</feature>
<proteinExistence type="predicted"/>
<accession>A0A6G7B7J5</accession>
<organism evidence="3 4">
    <name type="scientific">Lactobacillus iners</name>
    <dbReference type="NCBI Taxonomy" id="147802"/>
    <lineage>
        <taxon>Bacteria</taxon>
        <taxon>Bacillati</taxon>
        <taxon>Bacillota</taxon>
        <taxon>Bacilli</taxon>
        <taxon>Lactobacillales</taxon>
        <taxon>Lactobacillaceae</taxon>
        <taxon>Lactobacillus</taxon>
    </lineage>
</organism>
<keyword evidence="3" id="KW-0540">Nuclease</keyword>
<dbReference type="Gene3D" id="3.60.21.10">
    <property type="match status" value="1"/>
</dbReference>
<reference evidence="3 4" key="1">
    <citation type="submission" date="2020-02" db="EMBL/GenBank/DDBJ databases">
        <title>Complete genome sequences of six Lactobacillus iners strains isolated from the human vagina.</title>
        <authorList>
            <person name="France M.T."/>
            <person name="Rutt L."/>
            <person name="Narina S."/>
            <person name="Arbaugh S."/>
            <person name="Humphrys M.S."/>
            <person name="Ma B."/>
            <person name="Hayward M.R."/>
            <person name="Relman D."/>
            <person name="Kwon D.S."/>
            <person name="Ravel J."/>
        </authorList>
    </citation>
    <scope>NUCLEOTIDE SEQUENCE [LARGE SCALE GENOMIC DNA]</scope>
    <source>
        <strain evidence="3 4">C0210C1</strain>
    </source>
</reference>